<dbReference type="RefSeq" id="WP_378377442.1">
    <property type="nucleotide sequence ID" value="NZ_JBHMAS010000108.1"/>
</dbReference>
<gene>
    <name evidence="1" type="ORF">ACFFQ6_36995</name>
</gene>
<dbReference type="EMBL" id="JBHMAS010000108">
    <property type="protein sequence ID" value="MFB9785302.1"/>
    <property type="molecule type" value="Genomic_DNA"/>
</dbReference>
<accession>A0ABV5XTN8</accession>
<proteinExistence type="predicted"/>
<protein>
    <submittedName>
        <fullName evidence="1">Uncharacterized protein</fullName>
    </submittedName>
</protein>
<organism evidence="1 2">
    <name type="scientific">Rhodococcus baikonurensis</name>
    <dbReference type="NCBI Taxonomy" id="172041"/>
    <lineage>
        <taxon>Bacteria</taxon>
        <taxon>Bacillati</taxon>
        <taxon>Actinomycetota</taxon>
        <taxon>Actinomycetes</taxon>
        <taxon>Mycobacteriales</taxon>
        <taxon>Nocardiaceae</taxon>
        <taxon>Rhodococcus</taxon>
        <taxon>Rhodococcus erythropolis group</taxon>
    </lineage>
</organism>
<evidence type="ECO:0000313" key="1">
    <source>
        <dbReference type="EMBL" id="MFB9785302.1"/>
    </source>
</evidence>
<reference evidence="1 2" key="1">
    <citation type="submission" date="2024-09" db="EMBL/GenBank/DDBJ databases">
        <authorList>
            <person name="Sun Q."/>
            <person name="Mori K."/>
        </authorList>
    </citation>
    <scope>NUCLEOTIDE SEQUENCE [LARGE SCALE GENOMIC DNA]</scope>
    <source>
        <strain evidence="1 2">JCM 11411</strain>
    </source>
</reference>
<keyword evidence="2" id="KW-1185">Reference proteome</keyword>
<comment type="caution">
    <text evidence="1">The sequence shown here is derived from an EMBL/GenBank/DDBJ whole genome shotgun (WGS) entry which is preliminary data.</text>
</comment>
<dbReference type="Proteomes" id="UP001589587">
    <property type="component" value="Unassembled WGS sequence"/>
</dbReference>
<evidence type="ECO:0000313" key="2">
    <source>
        <dbReference type="Proteomes" id="UP001589587"/>
    </source>
</evidence>
<sequence length="71" mass="7408">MDFSTTIRELQDDALSRLDNGGPLRSKEFLAEPGGDVGVVDARCGGDMFQGASWREFDGIGDAAVGNGMGA</sequence>
<name>A0ABV5XTN8_9NOCA</name>